<proteinExistence type="predicted"/>
<organism evidence="2 3">
    <name type="scientific">Saccharata proteae CBS 121410</name>
    <dbReference type="NCBI Taxonomy" id="1314787"/>
    <lineage>
        <taxon>Eukaryota</taxon>
        <taxon>Fungi</taxon>
        <taxon>Dikarya</taxon>
        <taxon>Ascomycota</taxon>
        <taxon>Pezizomycotina</taxon>
        <taxon>Dothideomycetes</taxon>
        <taxon>Dothideomycetes incertae sedis</taxon>
        <taxon>Botryosphaeriales</taxon>
        <taxon>Saccharataceae</taxon>
        <taxon>Saccharata</taxon>
    </lineage>
</organism>
<sequence length="124" mass="13932">MDKHIQKQSEANIHLVLSTIQAQGLEPVPATPEALKSSSVSVQHVETLEVKNVPIVRPTLGMSRVSAEHTEPVEEKKAPVTWGMSLKTQAFLNMAEDQSRIDPRLEHSDDQHQQQRTFSRGWSK</sequence>
<dbReference type="AlphaFoldDB" id="A0A9P4HSZ1"/>
<feature type="compositionally biased region" description="Polar residues" evidence="1">
    <location>
        <begin position="114"/>
        <end position="124"/>
    </location>
</feature>
<keyword evidence="3" id="KW-1185">Reference proteome</keyword>
<evidence type="ECO:0000313" key="3">
    <source>
        <dbReference type="Proteomes" id="UP000799776"/>
    </source>
</evidence>
<protein>
    <submittedName>
        <fullName evidence="2">Uncharacterized protein</fullName>
    </submittedName>
</protein>
<name>A0A9P4HSZ1_9PEZI</name>
<dbReference type="EMBL" id="ML978734">
    <property type="protein sequence ID" value="KAF2085071.1"/>
    <property type="molecule type" value="Genomic_DNA"/>
</dbReference>
<dbReference type="Proteomes" id="UP000799776">
    <property type="component" value="Unassembled WGS sequence"/>
</dbReference>
<evidence type="ECO:0000313" key="2">
    <source>
        <dbReference type="EMBL" id="KAF2085071.1"/>
    </source>
</evidence>
<feature type="region of interest" description="Disordered" evidence="1">
    <location>
        <begin position="96"/>
        <end position="124"/>
    </location>
</feature>
<reference evidence="2" key="1">
    <citation type="journal article" date="2020" name="Stud. Mycol.">
        <title>101 Dothideomycetes genomes: a test case for predicting lifestyles and emergence of pathogens.</title>
        <authorList>
            <person name="Haridas S."/>
            <person name="Albert R."/>
            <person name="Binder M."/>
            <person name="Bloem J."/>
            <person name="Labutti K."/>
            <person name="Salamov A."/>
            <person name="Andreopoulos B."/>
            <person name="Baker S."/>
            <person name="Barry K."/>
            <person name="Bills G."/>
            <person name="Bluhm B."/>
            <person name="Cannon C."/>
            <person name="Castanera R."/>
            <person name="Culley D."/>
            <person name="Daum C."/>
            <person name="Ezra D."/>
            <person name="Gonzalez J."/>
            <person name="Henrissat B."/>
            <person name="Kuo A."/>
            <person name="Liang C."/>
            <person name="Lipzen A."/>
            <person name="Lutzoni F."/>
            <person name="Magnuson J."/>
            <person name="Mondo S."/>
            <person name="Nolan M."/>
            <person name="Ohm R."/>
            <person name="Pangilinan J."/>
            <person name="Park H.-J."/>
            <person name="Ramirez L."/>
            <person name="Alfaro M."/>
            <person name="Sun H."/>
            <person name="Tritt A."/>
            <person name="Yoshinaga Y."/>
            <person name="Zwiers L.-H."/>
            <person name="Turgeon B."/>
            <person name="Goodwin S."/>
            <person name="Spatafora J."/>
            <person name="Crous P."/>
            <person name="Grigoriev I."/>
        </authorList>
    </citation>
    <scope>NUCLEOTIDE SEQUENCE</scope>
    <source>
        <strain evidence="2">CBS 121410</strain>
    </source>
</reference>
<feature type="compositionally biased region" description="Basic and acidic residues" evidence="1">
    <location>
        <begin position="97"/>
        <end position="113"/>
    </location>
</feature>
<evidence type="ECO:0000256" key="1">
    <source>
        <dbReference type="SAM" id="MobiDB-lite"/>
    </source>
</evidence>
<gene>
    <name evidence="2" type="ORF">K490DRAFT_68126</name>
</gene>
<accession>A0A9P4HSZ1</accession>
<comment type="caution">
    <text evidence="2">The sequence shown here is derived from an EMBL/GenBank/DDBJ whole genome shotgun (WGS) entry which is preliminary data.</text>
</comment>